<dbReference type="Proteomes" id="UP000186559">
    <property type="component" value="Chromosome"/>
</dbReference>
<dbReference type="InterPro" id="IPR045601">
    <property type="entry name" value="DUF6455"/>
</dbReference>
<reference evidence="2 3" key="1">
    <citation type="submission" date="2016-03" db="EMBL/GenBank/DDBJ databases">
        <title>Deep-sea bacteria in the southern Pacific.</title>
        <authorList>
            <person name="Tang K."/>
        </authorList>
    </citation>
    <scope>NUCLEOTIDE SEQUENCE [LARGE SCALE GENOMIC DNA]</scope>
    <source>
        <strain evidence="2 3">JLT2016</strain>
    </source>
</reference>
<dbReference type="OrthoDB" id="7961152at2"/>
<proteinExistence type="predicted"/>
<evidence type="ECO:0000313" key="3">
    <source>
        <dbReference type="Proteomes" id="UP000186559"/>
    </source>
</evidence>
<gene>
    <name evidence="2" type="ORF">Ga0080559_TMP2079</name>
</gene>
<dbReference type="STRING" id="1229727.Ga0080559_TMP2079"/>
<evidence type="ECO:0000313" key="2">
    <source>
        <dbReference type="EMBL" id="APX22875.1"/>
    </source>
</evidence>
<evidence type="ECO:0000259" key="1">
    <source>
        <dbReference type="Pfam" id="PF20056"/>
    </source>
</evidence>
<dbReference type="AlphaFoldDB" id="A0A1U7D481"/>
<sequence length="86" mass="9223">MASDTDFNRHATLVDHMASTLGVDLEEKIMRGRLTYGQLDDAVLACTGCTQPCACEAWLADKAGNSAPTPPSYCRNSALFDALRDG</sequence>
<dbReference type="RefSeq" id="WP_076623079.1">
    <property type="nucleotide sequence ID" value="NZ_BMEW01000004.1"/>
</dbReference>
<feature type="domain" description="DUF6455" evidence="1">
    <location>
        <begin position="1"/>
        <end position="85"/>
    </location>
</feature>
<dbReference type="EMBL" id="CP014796">
    <property type="protein sequence ID" value="APX22875.1"/>
    <property type="molecule type" value="Genomic_DNA"/>
</dbReference>
<keyword evidence="3" id="KW-1185">Reference proteome</keyword>
<organism evidence="2 3">
    <name type="scientific">Salipiger profundus</name>
    <dbReference type="NCBI Taxonomy" id="1229727"/>
    <lineage>
        <taxon>Bacteria</taxon>
        <taxon>Pseudomonadati</taxon>
        <taxon>Pseudomonadota</taxon>
        <taxon>Alphaproteobacteria</taxon>
        <taxon>Rhodobacterales</taxon>
        <taxon>Roseobacteraceae</taxon>
        <taxon>Salipiger</taxon>
    </lineage>
</organism>
<dbReference type="KEGG" id="tpro:Ga0080559_TMP2079"/>
<protein>
    <recommendedName>
        <fullName evidence="1">DUF6455 domain-containing protein</fullName>
    </recommendedName>
</protein>
<name>A0A1U7D481_9RHOB</name>
<accession>A0A1U7D481</accession>
<dbReference type="Pfam" id="PF20056">
    <property type="entry name" value="DUF6455"/>
    <property type="match status" value="1"/>
</dbReference>